<dbReference type="EMBL" id="JAAGAB010000001">
    <property type="protein sequence ID" value="NDU99517.1"/>
    <property type="molecule type" value="Genomic_DNA"/>
</dbReference>
<gene>
    <name evidence="2" type="ORF">GZA08_00855</name>
</gene>
<dbReference type="Proteomes" id="UP000474757">
    <property type="component" value="Unassembled WGS sequence"/>
</dbReference>
<reference evidence="2 3" key="1">
    <citation type="submission" date="2020-02" db="EMBL/GenBank/DDBJ databases">
        <title>Pseudoroseicyclus tamarix, sp. nov., isolated from offshore sediment of a Tamarix chinensis forest.</title>
        <authorList>
            <person name="Gai Y."/>
        </authorList>
    </citation>
    <scope>NUCLEOTIDE SEQUENCE [LARGE SCALE GENOMIC DNA]</scope>
    <source>
        <strain evidence="2 3">CLL3-39</strain>
    </source>
</reference>
<evidence type="ECO:0000313" key="2">
    <source>
        <dbReference type="EMBL" id="NDU99517.1"/>
    </source>
</evidence>
<protein>
    <submittedName>
        <fullName evidence="2">Dihydroxy-acid dehydratase</fullName>
    </submittedName>
</protein>
<proteinExistence type="predicted"/>
<comment type="caution">
    <text evidence="2">The sequence shown here is derived from an EMBL/GenBank/DDBJ whole genome shotgun (WGS) entry which is preliminary data.</text>
</comment>
<organism evidence="2 3">
    <name type="scientific">Pseudoroseicyclus tamaricis</name>
    <dbReference type="NCBI Taxonomy" id="2705421"/>
    <lineage>
        <taxon>Bacteria</taxon>
        <taxon>Pseudomonadati</taxon>
        <taxon>Pseudomonadota</taxon>
        <taxon>Alphaproteobacteria</taxon>
        <taxon>Rhodobacterales</taxon>
        <taxon>Paracoccaceae</taxon>
        <taxon>Pseudoroseicyclus</taxon>
    </lineage>
</organism>
<name>A0A6B2JNB0_9RHOB</name>
<keyword evidence="3" id="KW-1185">Reference proteome</keyword>
<evidence type="ECO:0000313" key="3">
    <source>
        <dbReference type="Proteomes" id="UP000474757"/>
    </source>
</evidence>
<dbReference type="AlphaFoldDB" id="A0A6B2JNB0"/>
<accession>A0A6B2JNB0</accession>
<feature type="chain" id="PRO_5025533943" evidence="1">
    <location>
        <begin position="22"/>
        <end position="208"/>
    </location>
</feature>
<dbReference type="RefSeq" id="WP_163889083.1">
    <property type="nucleotide sequence ID" value="NZ_JAAFYS010000001.1"/>
</dbReference>
<keyword evidence="1" id="KW-0732">Signal</keyword>
<dbReference type="PROSITE" id="PS51257">
    <property type="entry name" value="PROKAR_LIPOPROTEIN"/>
    <property type="match status" value="1"/>
</dbReference>
<sequence>MRAALAAAVLIALSGCETSVAAIGAPTGEGARALALYGGDIVATAPYGYCADTEASRPSLGFALFAGCGLISALDIMPTAEALLSIQVGQAGSAAVTGQEGELAGLLLTEAGAALLSEDGNGAEVEVDDVQPREGIVFVHFTDESPPPAPGIETREWRAFFDVKGRLVTIALRGLARAPLSTDGGLGLLESAAETFRAANTGSQAGAE</sequence>
<evidence type="ECO:0000256" key="1">
    <source>
        <dbReference type="SAM" id="SignalP"/>
    </source>
</evidence>
<feature type="signal peptide" evidence="1">
    <location>
        <begin position="1"/>
        <end position="21"/>
    </location>
</feature>